<dbReference type="KEGG" id="nti:DNFV4_02387"/>
<evidence type="ECO:0008006" key="3">
    <source>
        <dbReference type="Google" id="ProtNLM"/>
    </source>
</evidence>
<protein>
    <recommendedName>
        <fullName evidence="3">Pyridoxamine 5'-phosphate oxidase putative domain-containing protein</fullName>
    </recommendedName>
</protein>
<dbReference type="Gene3D" id="2.30.110.10">
    <property type="entry name" value="Electron Transport, Fmn-binding Protein, Chain A"/>
    <property type="match status" value="1"/>
</dbReference>
<dbReference type="InterPro" id="IPR012349">
    <property type="entry name" value="Split_barrel_FMN-bd"/>
</dbReference>
<reference evidence="1" key="1">
    <citation type="submission" date="2022-10" db="EMBL/GenBank/DDBJ databases">
        <authorList>
            <person name="Koch H."/>
        </authorList>
    </citation>
    <scope>NUCLEOTIDE SEQUENCE</scope>
    <source>
        <strain evidence="1">DNF</strain>
    </source>
</reference>
<evidence type="ECO:0000313" key="1">
    <source>
        <dbReference type="EMBL" id="CAI4031964.1"/>
    </source>
</evidence>
<accession>A0AA86MZL7</accession>
<dbReference type="EMBL" id="OX365700">
    <property type="protein sequence ID" value="CAI4031964.1"/>
    <property type="molecule type" value="Genomic_DNA"/>
</dbReference>
<evidence type="ECO:0000313" key="2">
    <source>
        <dbReference type="Proteomes" id="UP001179121"/>
    </source>
</evidence>
<proteinExistence type="predicted"/>
<keyword evidence="2" id="KW-1185">Reference proteome</keyword>
<dbReference type="AlphaFoldDB" id="A0AA86MZL7"/>
<sequence length="86" mass="9814">MPSSLPIEQIQSEWRNLAQQIRTAVLLTLRQGRPFGSHAPYIFGDDWTRAYLHLSDLALHSRHLRDDPRVGLFLSEPDQPGKNPLA</sequence>
<dbReference type="SUPFAM" id="SSF50475">
    <property type="entry name" value="FMN-binding split barrel"/>
    <property type="match status" value="1"/>
</dbReference>
<dbReference type="RefSeq" id="WP_289268715.1">
    <property type="nucleotide sequence ID" value="NZ_OX365700.1"/>
</dbReference>
<organism evidence="1 2">
    <name type="scientific">Nitrospira tepida</name>
    <dbReference type="NCBI Taxonomy" id="2973512"/>
    <lineage>
        <taxon>Bacteria</taxon>
        <taxon>Pseudomonadati</taxon>
        <taxon>Nitrospirota</taxon>
        <taxon>Nitrospiria</taxon>
        <taxon>Nitrospirales</taxon>
        <taxon>Nitrospiraceae</taxon>
        <taxon>Nitrospira</taxon>
    </lineage>
</organism>
<gene>
    <name evidence="1" type="ORF">DNFV4_02387</name>
</gene>
<dbReference type="Proteomes" id="UP001179121">
    <property type="component" value="Chromosome"/>
</dbReference>
<name>A0AA86MZL7_9BACT</name>